<dbReference type="Pfam" id="PF00069">
    <property type="entry name" value="Pkinase"/>
    <property type="match status" value="1"/>
</dbReference>
<dbReference type="FunFam" id="3.30.200.20:FF:000465">
    <property type="entry name" value="Cysteine-rich receptor-like protein kinase 6"/>
    <property type="match status" value="1"/>
</dbReference>
<dbReference type="FunFam" id="1.10.510.10:FF:001023">
    <property type="entry name" value="Os07g0541700 protein"/>
    <property type="match status" value="1"/>
</dbReference>
<dbReference type="PROSITE" id="PS50011">
    <property type="entry name" value="PROTEIN_KINASE_DOM"/>
    <property type="match status" value="1"/>
</dbReference>
<evidence type="ECO:0000256" key="2">
    <source>
        <dbReference type="ARBA" id="ARBA00022527"/>
    </source>
</evidence>
<gene>
    <name evidence="12" type="ORF">SHCRBa_027_K06_R_30</name>
</gene>
<dbReference type="PANTHER" id="PTHR45707:SF56">
    <property type="entry name" value="OS11G0608700 PROTEIN"/>
    <property type="match status" value="1"/>
</dbReference>
<dbReference type="Gene3D" id="1.10.510.10">
    <property type="entry name" value="Transferase(Phosphotransferase) domain 1"/>
    <property type="match status" value="1"/>
</dbReference>
<evidence type="ECO:0000256" key="5">
    <source>
        <dbReference type="ARBA" id="ARBA00022777"/>
    </source>
</evidence>
<evidence type="ECO:0000256" key="4">
    <source>
        <dbReference type="ARBA" id="ARBA00022741"/>
    </source>
</evidence>
<comment type="catalytic activity">
    <reaction evidence="7">
        <text>L-threonyl-[protein] + ATP = O-phospho-L-threonyl-[protein] + ADP + H(+)</text>
        <dbReference type="Rhea" id="RHEA:46608"/>
        <dbReference type="Rhea" id="RHEA-COMP:11060"/>
        <dbReference type="Rhea" id="RHEA-COMP:11605"/>
        <dbReference type="ChEBI" id="CHEBI:15378"/>
        <dbReference type="ChEBI" id="CHEBI:30013"/>
        <dbReference type="ChEBI" id="CHEBI:30616"/>
        <dbReference type="ChEBI" id="CHEBI:61977"/>
        <dbReference type="ChEBI" id="CHEBI:456216"/>
        <dbReference type="EC" id="2.7.11.1"/>
    </reaction>
</comment>
<evidence type="ECO:0000313" key="12">
    <source>
        <dbReference type="EMBL" id="AGT16236.1"/>
    </source>
</evidence>
<dbReference type="GO" id="GO:0005524">
    <property type="term" value="F:ATP binding"/>
    <property type="evidence" value="ECO:0007669"/>
    <property type="project" value="UniProtKB-UniRule"/>
</dbReference>
<feature type="binding site" evidence="9">
    <location>
        <position position="56"/>
    </location>
    <ligand>
        <name>ATP</name>
        <dbReference type="ChEBI" id="CHEBI:30616"/>
    </ligand>
</feature>
<name>A0A059Q2Q3_9POAL</name>
<evidence type="ECO:0000256" key="6">
    <source>
        <dbReference type="ARBA" id="ARBA00022840"/>
    </source>
</evidence>
<evidence type="ECO:0000256" key="1">
    <source>
        <dbReference type="ARBA" id="ARBA00012513"/>
    </source>
</evidence>
<evidence type="ECO:0000256" key="9">
    <source>
        <dbReference type="PROSITE-ProRule" id="PRU10141"/>
    </source>
</evidence>
<evidence type="ECO:0000259" key="11">
    <source>
        <dbReference type="PROSITE" id="PS50011"/>
    </source>
</evidence>
<dbReference type="SMART" id="SM00220">
    <property type="entry name" value="S_TKc"/>
    <property type="match status" value="1"/>
</dbReference>
<keyword evidence="4 9" id="KW-0547">Nucleotide-binding</keyword>
<dbReference type="EC" id="2.7.11.1" evidence="1"/>
<dbReference type="InterPro" id="IPR008271">
    <property type="entry name" value="Ser/Thr_kinase_AS"/>
</dbReference>
<dbReference type="PANTHER" id="PTHR45707">
    <property type="entry name" value="C2 CALCIUM/LIPID-BINDING PLANT PHOSPHORIBOSYLTRANSFERASE FAMILY PROTEIN"/>
    <property type="match status" value="1"/>
</dbReference>
<feature type="domain" description="Protein kinase" evidence="11">
    <location>
        <begin position="27"/>
        <end position="281"/>
    </location>
</feature>
<proteinExistence type="inferred from homology"/>
<keyword evidence="6 9" id="KW-0067">ATP-binding</keyword>
<evidence type="ECO:0000256" key="10">
    <source>
        <dbReference type="RuleBase" id="RU000304"/>
    </source>
</evidence>
<sequence>MENEMQKESALPEDLTFQKLEEVTKGFSEENKVGAGGYGEVYKGVLDNGIEIAVKKLYPTPGLIDVQFKREFESLMRVRHPNIIRLVGYCYETRRKYVMIPNGDYVWARMEERALCFEYLQRGSLDNFLSDESCGLHWHTCYQIIKGICEGLNYLHNGYGDPIYHLDLKPENILLDGNMMPIISDFGLSRLFGSTKTHMTQSNIKGTFGYMPPEYIDKRLISKKFDVFSLGIIIIRIMAGKLAYPKCVEMPGQQFIDLVIFFAHHEHRDCAYSSYFMYGKN</sequence>
<dbReference type="GO" id="GO:0004674">
    <property type="term" value="F:protein serine/threonine kinase activity"/>
    <property type="evidence" value="ECO:0007669"/>
    <property type="project" value="UniProtKB-KW"/>
</dbReference>
<reference evidence="12" key="1">
    <citation type="submission" date="2013-05" db="EMBL/GenBank/DDBJ databases">
        <title>Building the sugarcane genome for biotechnology and identifying evolutionary trends.</title>
        <authorList>
            <person name="De Setta N."/>
            <person name="Monteiro-Vitorello C.B."/>
            <person name="Metcalfe C.J."/>
            <person name="Cruz G.M.Q."/>
            <person name="Del Bem L.E."/>
            <person name="Vicentini R."/>
            <person name="Nogueira F.T.S."/>
            <person name="Campos R.A."/>
            <person name="Nunes S.L."/>
            <person name="Turrini P.C.G."/>
            <person name="Vieira A.P."/>
            <person name="Cruz E.A.O."/>
            <person name="Correa T.C.S."/>
            <person name="Hotta C.T."/>
            <person name="de Mello-Varani A."/>
            <person name="Vautrin S."/>
            <person name="Trindade A.S."/>
            <person name="Vilela M.M."/>
            <person name="Horta C.L."/>
            <person name="Sato P.M."/>
            <person name="de Andrade R.F."/>
            <person name="Nishiyama M.Y."/>
            <person name="Cardoso-Silva C.B."/>
            <person name="Scortecci K.C."/>
            <person name="Garcia A.A.F."/>
            <person name="Carneiro M.S."/>
            <person name="Kim C."/>
            <person name="Paterson A.H."/>
            <person name="Berges H."/>
            <person name="D'Hont A."/>
            <person name="de-Souza A.P."/>
            <person name="Souza G.M."/>
            <person name="Vincentz M."/>
            <person name="Kitajima J.P."/>
            <person name="Van Sluys M.-A."/>
        </authorList>
    </citation>
    <scope>NUCLEOTIDE SEQUENCE</scope>
</reference>
<dbReference type="Gene3D" id="3.30.200.20">
    <property type="entry name" value="Phosphorylase Kinase, domain 1"/>
    <property type="match status" value="1"/>
</dbReference>
<evidence type="ECO:0000256" key="7">
    <source>
        <dbReference type="ARBA" id="ARBA00047899"/>
    </source>
</evidence>
<dbReference type="PROSITE" id="PS00107">
    <property type="entry name" value="PROTEIN_KINASE_ATP"/>
    <property type="match status" value="1"/>
</dbReference>
<comment type="similarity">
    <text evidence="10">Belongs to the protein kinase superfamily.</text>
</comment>
<keyword evidence="5" id="KW-0418">Kinase</keyword>
<accession>A0A059Q2Q3</accession>
<dbReference type="InterPro" id="IPR000719">
    <property type="entry name" value="Prot_kinase_dom"/>
</dbReference>
<dbReference type="InterPro" id="IPR017441">
    <property type="entry name" value="Protein_kinase_ATP_BS"/>
</dbReference>
<comment type="catalytic activity">
    <reaction evidence="8">
        <text>L-seryl-[protein] + ATP = O-phospho-L-seryl-[protein] + ADP + H(+)</text>
        <dbReference type="Rhea" id="RHEA:17989"/>
        <dbReference type="Rhea" id="RHEA-COMP:9863"/>
        <dbReference type="Rhea" id="RHEA-COMP:11604"/>
        <dbReference type="ChEBI" id="CHEBI:15378"/>
        <dbReference type="ChEBI" id="CHEBI:29999"/>
        <dbReference type="ChEBI" id="CHEBI:30616"/>
        <dbReference type="ChEBI" id="CHEBI:83421"/>
        <dbReference type="ChEBI" id="CHEBI:456216"/>
        <dbReference type="EC" id="2.7.11.1"/>
    </reaction>
</comment>
<dbReference type="EMBL" id="KF184727">
    <property type="protein sequence ID" value="AGT16236.1"/>
    <property type="molecule type" value="Genomic_DNA"/>
</dbReference>
<keyword evidence="3" id="KW-0808">Transferase</keyword>
<evidence type="ECO:0000256" key="8">
    <source>
        <dbReference type="ARBA" id="ARBA00048679"/>
    </source>
</evidence>
<dbReference type="InterPro" id="IPR011009">
    <property type="entry name" value="Kinase-like_dom_sf"/>
</dbReference>
<dbReference type="PROSITE" id="PS00108">
    <property type="entry name" value="PROTEIN_KINASE_ST"/>
    <property type="match status" value="1"/>
</dbReference>
<protein>
    <recommendedName>
        <fullName evidence="1">non-specific serine/threonine protein kinase</fullName>
        <ecNumber evidence="1">2.7.11.1</ecNumber>
    </recommendedName>
</protein>
<dbReference type="AlphaFoldDB" id="A0A059Q2Q3"/>
<keyword evidence="2 10" id="KW-0723">Serine/threonine-protein kinase</keyword>
<evidence type="ECO:0000256" key="3">
    <source>
        <dbReference type="ARBA" id="ARBA00022679"/>
    </source>
</evidence>
<organism evidence="12">
    <name type="scientific">Saccharum hybrid cultivar R570</name>
    <dbReference type="NCBI Taxonomy" id="131158"/>
    <lineage>
        <taxon>Eukaryota</taxon>
        <taxon>Viridiplantae</taxon>
        <taxon>Streptophyta</taxon>
        <taxon>Embryophyta</taxon>
        <taxon>Tracheophyta</taxon>
        <taxon>Spermatophyta</taxon>
        <taxon>Magnoliopsida</taxon>
        <taxon>Liliopsida</taxon>
        <taxon>Poales</taxon>
        <taxon>Poaceae</taxon>
        <taxon>PACMAD clade</taxon>
        <taxon>Panicoideae</taxon>
        <taxon>Andropogonodae</taxon>
        <taxon>Andropogoneae</taxon>
        <taxon>Saccharinae</taxon>
        <taxon>Saccharum</taxon>
        <taxon>Saccharum officinarum species complex</taxon>
    </lineage>
</organism>
<dbReference type="SUPFAM" id="SSF56112">
    <property type="entry name" value="Protein kinase-like (PK-like)"/>
    <property type="match status" value="1"/>
</dbReference>